<dbReference type="Proteomes" id="UP000054928">
    <property type="component" value="Unassembled WGS sequence"/>
</dbReference>
<organism evidence="1 2">
    <name type="scientific">Plasmopara halstedii</name>
    <name type="common">Downy mildew of sunflower</name>
    <dbReference type="NCBI Taxonomy" id="4781"/>
    <lineage>
        <taxon>Eukaryota</taxon>
        <taxon>Sar</taxon>
        <taxon>Stramenopiles</taxon>
        <taxon>Oomycota</taxon>
        <taxon>Peronosporomycetes</taxon>
        <taxon>Peronosporales</taxon>
        <taxon>Peronosporaceae</taxon>
        <taxon>Plasmopara</taxon>
    </lineage>
</organism>
<evidence type="ECO:0000313" key="2">
    <source>
        <dbReference type="Proteomes" id="UP000054928"/>
    </source>
</evidence>
<dbReference type="GeneID" id="36400559"/>
<sequence length="83" mass="9314">MRFTRGLFQLVAKQLELYQLAEFARARVAPKNSYVCVDLQLTSNAKLAPEGRTVVTQQVNSLSGCSHIGPRKRLRLQQRIGSV</sequence>
<protein>
    <submittedName>
        <fullName evidence="1">Uncharacterized protein</fullName>
    </submittedName>
</protein>
<name>A0A0P1B0U8_PLAHL</name>
<keyword evidence="2" id="KW-1185">Reference proteome</keyword>
<accession>A0A0P1B0U8</accession>
<dbReference type="AlphaFoldDB" id="A0A0P1B0U8"/>
<proteinExistence type="predicted"/>
<reference evidence="2" key="1">
    <citation type="submission" date="2014-09" db="EMBL/GenBank/DDBJ databases">
        <authorList>
            <person name="Sharma Rahul"/>
            <person name="Thines Marco"/>
        </authorList>
    </citation>
    <scope>NUCLEOTIDE SEQUENCE [LARGE SCALE GENOMIC DNA]</scope>
</reference>
<dbReference type="RefSeq" id="XP_024584394.1">
    <property type="nucleotide sequence ID" value="XM_024719058.1"/>
</dbReference>
<evidence type="ECO:0000313" key="1">
    <source>
        <dbReference type="EMBL" id="CEG48025.1"/>
    </source>
</evidence>
<dbReference type="EMBL" id="CCYD01002887">
    <property type="protein sequence ID" value="CEG48025.1"/>
    <property type="molecule type" value="Genomic_DNA"/>
</dbReference>